<keyword evidence="3" id="KW-1185">Reference proteome</keyword>
<evidence type="ECO:0000256" key="1">
    <source>
        <dbReference type="SAM" id="MobiDB-lite"/>
    </source>
</evidence>
<proteinExistence type="predicted"/>
<organism evidence="2 3">
    <name type="scientific">Coccomyxa viridis</name>
    <dbReference type="NCBI Taxonomy" id="1274662"/>
    <lineage>
        <taxon>Eukaryota</taxon>
        <taxon>Viridiplantae</taxon>
        <taxon>Chlorophyta</taxon>
        <taxon>core chlorophytes</taxon>
        <taxon>Trebouxiophyceae</taxon>
        <taxon>Trebouxiophyceae incertae sedis</taxon>
        <taxon>Coccomyxaceae</taxon>
        <taxon>Coccomyxa</taxon>
    </lineage>
</organism>
<accession>A0AAV1HUX7</accession>
<evidence type="ECO:0000313" key="3">
    <source>
        <dbReference type="Proteomes" id="UP001314263"/>
    </source>
</evidence>
<dbReference type="AlphaFoldDB" id="A0AAV1HUX7"/>
<feature type="region of interest" description="Disordered" evidence="1">
    <location>
        <begin position="91"/>
        <end position="117"/>
    </location>
</feature>
<sequence>MLSAVLRNRQALRRAVTARLSSESSAVGIAVHPQICRHSPAFGARSLSAGSDPPRDNMSRGRPGIPTWGYAAGALAVGGIYYLLRQQQKTEEDSAPLGGGDRKSVKATGETPTVATQEGPAKVKLPAFQAFDVSSGDTVTPQDLAGDYAVMILADPANPKAACEKIGRLQDIVEASDTKSNMQDLQPLVMDMGIAQQASGSDLDKVLKDFVENHRRGKKGKTELRIRGLTGHEAADKVRESLEQFASTSGGAGSKPDVLQEHIVHLIGPEGEVLIQYEAAARPDQVGQSIADEMADYKRKNPAWHGPKAVKGRHA</sequence>
<name>A0AAV1HUX7_9CHLO</name>
<protein>
    <submittedName>
        <fullName evidence="2">Uncharacterized protein</fullName>
    </submittedName>
</protein>
<dbReference type="EMBL" id="CAUYUE010000002">
    <property type="protein sequence ID" value="CAK0738483.1"/>
    <property type="molecule type" value="Genomic_DNA"/>
</dbReference>
<dbReference type="Proteomes" id="UP001314263">
    <property type="component" value="Unassembled WGS sequence"/>
</dbReference>
<reference evidence="2 3" key="1">
    <citation type="submission" date="2023-10" db="EMBL/GenBank/DDBJ databases">
        <authorList>
            <person name="Maclean D."/>
            <person name="Macfadyen A."/>
        </authorList>
    </citation>
    <scope>NUCLEOTIDE SEQUENCE [LARGE SCALE GENOMIC DNA]</scope>
</reference>
<comment type="caution">
    <text evidence="2">The sequence shown here is derived from an EMBL/GenBank/DDBJ whole genome shotgun (WGS) entry which is preliminary data.</text>
</comment>
<gene>
    <name evidence="2" type="ORF">CVIRNUC_001049</name>
</gene>
<evidence type="ECO:0000313" key="2">
    <source>
        <dbReference type="EMBL" id="CAK0738483.1"/>
    </source>
</evidence>